<dbReference type="Proteomes" id="UP000002705">
    <property type="component" value="Chromosome 2"/>
</dbReference>
<dbReference type="KEGG" id="bur:Bcep18194_B2011"/>
<evidence type="ECO:0000313" key="2">
    <source>
        <dbReference type="Proteomes" id="UP000002705"/>
    </source>
</evidence>
<accession>Q394J2</accession>
<evidence type="ECO:0000313" key="1">
    <source>
        <dbReference type="EMBL" id="ABB12124.1"/>
    </source>
</evidence>
<name>Q394J2_BURL3</name>
<dbReference type="InterPro" id="IPR021365">
    <property type="entry name" value="DUF2891"/>
</dbReference>
<keyword evidence="2" id="KW-1185">Reference proteome</keyword>
<dbReference type="EMBL" id="CP000152">
    <property type="protein sequence ID" value="ABB12124.1"/>
    <property type="molecule type" value="Genomic_DNA"/>
</dbReference>
<protein>
    <recommendedName>
        <fullName evidence="3">DUF2891 domain-containing protein</fullName>
    </recommendedName>
</protein>
<dbReference type="PATRIC" id="fig|482957.22.peg.5755"/>
<proteinExistence type="predicted"/>
<dbReference type="HOGENOM" id="CLU_042917_0_0_4"/>
<organism evidence="1 2">
    <name type="scientific">Burkholderia lata (strain ATCC 17760 / DSM 23089 / LMG 22485 / NCIMB 9086 / R18194 / 383)</name>
    <dbReference type="NCBI Taxonomy" id="482957"/>
    <lineage>
        <taxon>Bacteria</taxon>
        <taxon>Pseudomonadati</taxon>
        <taxon>Pseudomonadota</taxon>
        <taxon>Betaproteobacteria</taxon>
        <taxon>Burkholderiales</taxon>
        <taxon>Burkholderiaceae</taxon>
        <taxon>Burkholderia</taxon>
        <taxon>Burkholderia cepacia complex</taxon>
    </lineage>
</organism>
<dbReference type="AlphaFoldDB" id="Q394J2"/>
<dbReference type="Pfam" id="PF11199">
    <property type="entry name" value="DUF2891"/>
    <property type="match status" value="1"/>
</dbReference>
<evidence type="ECO:0008006" key="3">
    <source>
        <dbReference type="Google" id="ProtNLM"/>
    </source>
</evidence>
<gene>
    <name evidence="1" type="ordered locus">Bcep18194_B2011</name>
</gene>
<reference evidence="1" key="1">
    <citation type="submission" date="2005-10" db="EMBL/GenBank/DDBJ databases">
        <title>Complete sequence of chromosome 2 of Burkholderia sp. 383.</title>
        <authorList>
            <consortium name="US DOE Joint Genome Institute"/>
            <person name="Copeland A."/>
            <person name="Lucas S."/>
            <person name="Lapidus A."/>
            <person name="Barry K."/>
            <person name="Detter J.C."/>
            <person name="Glavina T."/>
            <person name="Hammon N."/>
            <person name="Israni S."/>
            <person name="Pitluck S."/>
            <person name="Chain P."/>
            <person name="Malfatti S."/>
            <person name="Shin M."/>
            <person name="Vergez L."/>
            <person name="Schmutz J."/>
            <person name="Larimer F."/>
            <person name="Land M."/>
            <person name="Kyrpides N."/>
            <person name="Lykidis A."/>
            <person name="Richardson P."/>
        </authorList>
    </citation>
    <scope>NUCLEOTIDE SEQUENCE [LARGE SCALE GENOMIC DNA]</scope>
    <source>
        <strain evidence="1">383</strain>
    </source>
</reference>
<sequence>MCSYSASDSMDEMPMTDRLTPELASKFASLALAHLTREYPNKLTHSLEGPHDVQGPRALHPIFYGSYDWHSCVHGYWLVLRVLERYPALPEAERIVAIVDAHFTEANVAGERAYLALPHNAGFERPYGWAWLLALSAQLERLALKGAMPQAARWAKTMAPLTDLFVSRFETFLPKATYPLRVGTHFNTAFALALTLDFARDTQRDGLAALIVDTAKRWHLNDVACQAWEPSGDEFLSPALMEAELMRRVLPAAEFDGWFARFLPDLARGEPATLFEPATVSDRSDGKIAHLDGLNLSRAWCQRALAGALPEDDARRAKLLEAADRHLASALAHVAGDYMGEHWLATFALLALEA</sequence>